<evidence type="ECO:0000256" key="4">
    <source>
        <dbReference type="ARBA" id="ARBA00022630"/>
    </source>
</evidence>
<evidence type="ECO:0000313" key="15">
    <source>
        <dbReference type="Proteomes" id="UP001382727"/>
    </source>
</evidence>
<protein>
    <recommendedName>
        <fullName evidence="8">Acyl-[acyl-carrier-protein] dehydrogenase MbtN</fullName>
    </recommendedName>
    <alternativeName>
        <fullName evidence="9">Mycobactin synthase protein N</fullName>
    </alternativeName>
</protein>
<evidence type="ECO:0000256" key="6">
    <source>
        <dbReference type="ARBA" id="ARBA00023002"/>
    </source>
</evidence>
<dbReference type="EMBL" id="CP144913">
    <property type="protein sequence ID" value="WXB76511.1"/>
    <property type="molecule type" value="Genomic_DNA"/>
</dbReference>
<evidence type="ECO:0000256" key="7">
    <source>
        <dbReference type="ARBA" id="ARBA00037085"/>
    </source>
</evidence>
<name>A0ABZ2MHF9_9MICO</name>
<dbReference type="Pfam" id="PF02770">
    <property type="entry name" value="Acyl-CoA_dh_M"/>
    <property type="match status" value="1"/>
</dbReference>
<dbReference type="PANTHER" id="PTHR48083">
    <property type="entry name" value="MEDIUM-CHAIN SPECIFIC ACYL-COA DEHYDROGENASE, MITOCHONDRIAL-RELATED"/>
    <property type="match status" value="1"/>
</dbReference>
<keyword evidence="15" id="KW-1185">Reference proteome</keyword>
<evidence type="ECO:0000259" key="11">
    <source>
        <dbReference type="Pfam" id="PF00441"/>
    </source>
</evidence>
<feature type="domain" description="Acyl-CoA dehydrogenase/oxidase N-terminal" evidence="13">
    <location>
        <begin position="21"/>
        <end position="128"/>
    </location>
</feature>
<keyword evidence="6 10" id="KW-0560">Oxidoreductase</keyword>
<comment type="similarity">
    <text evidence="3 10">Belongs to the acyl-CoA dehydrogenase family.</text>
</comment>
<keyword evidence="5 10" id="KW-0274">FAD</keyword>
<proteinExistence type="inferred from homology"/>
<evidence type="ECO:0000256" key="2">
    <source>
        <dbReference type="ARBA" id="ARBA00005102"/>
    </source>
</evidence>
<evidence type="ECO:0000313" key="14">
    <source>
        <dbReference type="EMBL" id="WXB76511.1"/>
    </source>
</evidence>
<dbReference type="InterPro" id="IPR037069">
    <property type="entry name" value="AcylCoA_DH/ox_N_sf"/>
</dbReference>
<dbReference type="InterPro" id="IPR009075">
    <property type="entry name" value="AcylCo_DH/oxidase_C"/>
</dbReference>
<dbReference type="SUPFAM" id="SSF47203">
    <property type="entry name" value="Acyl-CoA dehydrogenase C-terminal domain-like"/>
    <property type="match status" value="1"/>
</dbReference>
<dbReference type="InterPro" id="IPR036250">
    <property type="entry name" value="AcylCo_DH-like_C"/>
</dbReference>
<dbReference type="InterPro" id="IPR006091">
    <property type="entry name" value="Acyl-CoA_Oxase/DH_mid-dom"/>
</dbReference>
<evidence type="ECO:0000256" key="5">
    <source>
        <dbReference type="ARBA" id="ARBA00022827"/>
    </source>
</evidence>
<evidence type="ECO:0000256" key="8">
    <source>
        <dbReference type="ARBA" id="ARBA00040394"/>
    </source>
</evidence>
<evidence type="ECO:0000256" key="10">
    <source>
        <dbReference type="RuleBase" id="RU362125"/>
    </source>
</evidence>
<dbReference type="Gene3D" id="2.40.110.10">
    <property type="entry name" value="Butyryl-CoA Dehydrogenase, subunit A, domain 2"/>
    <property type="match status" value="1"/>
</dbReference>
<dbReference type="InterPro" id="IPR009100">
    <property type="entry name" value="AcylCoA_DH/oxidase_NM_dom_sf"/>
</dbReference>
<dbReference type="Proteomes" id="UP001382727">
    <property type="component" value="Chromosome"/>
</dbReference>
<dbReference type="Gene3D" id="1.10.540.10">
    <property type="entry name" value="Acyl-CoA dehydrogenase/oxidase, N-terminal domain"/>
    <property type="match status" value="1"/>
</dbReference>
<dbReference type="Pfam" id="PF00441">
    <property type="entry name" value="Acyl-CoA_dh_1"/>
    <property type="match status" value="1"/>
</dbReference>
<comment type="cofactor">
    <cofactor evidence="1 10">
        <name>FAD</name>
        <dbReference type="ChEBI" id="CHEBI:57692"/>
    </cofactor>
</comment>
<evidence type="ECO:0000256" key="3">
    <source>
        <dbReference type="ARBA" id="ARBA00009347"/>
    </source>
</evidence>
<reference evidence="14 15" key="1">
    <citation type="submission" date="2024-02" db="EMBL/GenBank/DDBJ databases">
        <title>Janibacter sp. nov., isolated from gut of marine sandworm.</title>
        <authorList>
            <person name="Kim B."/>
            <person name="Jun M.O."/>
            <person name="Shin N.-R."/>
        </authorList>
    </citation>
    <scope>NUCLEOTIDE SEQUENCE [LARGE SCALE GENOMIC DNA]</scope>
    <source>
        <strain evidence="14 15">A1S7</strain>
    </source>
</reference>
<dbReference type="PANTHER" id="PTHR48083:SF20">
    <property type="entry name" value="LONG-CHAIN SPECIFIC ACYL-COA DEHYDROGENASE, MITOCHONDRIAL"/>
    <property type="match status" value="1"/>
</dbReference>
<dbReference type="RefSeq" id="WP_338749557.1">
    <property type="nucleotide sequence ID" value="NZ_CP144913.1"/>
</dbReference>
<dbReference type="InterPro" id="IPR050741">
    <property type="entry name" value="Acyl-CoA_dehydrogenase"/>
</dbReference>
<dbReference type="InterPro" id="IPR013786">
    <property type="entry name" value="AcylCoA_DH/ox_N"/>
</dbReference>
<sequence>MSDILQPQPYVSPWMDDADVTDLRTLARTFFEREVTPNLERFAEQHQVDKETWLAAGAAGLLCISIPEEYGGGGGSFAHEAAVLWEQGRAGDDAFGYSVHSSIVAHYLLAYGSEEQKQRWLPRMATGELVGAVAMTEPGTGSDLQNIRTTATREGDHYVVNGSKTFITNSSHAGLVVIVARTGGEGAQGISLIVAEVEGLEGFERGRVLSKIGQHGQDTRELAFTDMRVPTENLLGTQEGQGFYQLMMQLPQERLVIAVGAVASAELAYELALDYTKERTAFGKPIGAFQNTRFTLAEVGTDVLAARTFLDHCVGLHLDSRLDAATASRVKYWTTDVQCDVVDRCLQLFGGYGYMMEYPIARLYAGARVQKIYGGTNEIMKELISRTL</sequence>
<comment type="pathway">
    <text evidence="2">Siderophore biosynthesis; mycobactin biosynthesis.</text>
</comment>
<evidence type="ECO:0000259" key="13">
    <source>
        <dbReference type="Pfam" id="PF02771"/>
    </source>
</evidence>
<dbReference type="InterPro" id="IPR046373">
    <property type="entry name" value="Acyl-CoA_Oxase/DH_mid-dom_sf"/>
</dbReference>
<dbReference type="Pfam" id="PF02771">
    <property type="entry name" value="Acyl-CoA_dh_N"/>
    <property type="match status" value="1"/>
</dbReference>
<organism evidence="14 15">
    <name type="scientific">Janibacter alittae</name>
    <dbReference type="NCBI Taxonomy" id="3115209"/>
    <lineage>
        <taxon>Bacteria</taxon>
        <taxon>Bacillati</taxon>
        <taxon>Actinomycetota</taxon>
        <taxon>Actinomycetes</taxon>
        <taxon>Micrococcales</taxon>
        <taxon>Intrasporangiaceae</taxon>
        <taxon>Janibacter</taxon>
    </lineage>
</organism>
<evidence type="ECO:0000259" key="12">
    <source>
        <dbReference type="Pfam" id="PF02770"/>
    </source>
</evidence>
<dbReference type="SUPFAM" id="SSF56645">
    <property type="entry name" value="Acyl-CoA dehydrogenase NM domain-like"/>
    <property type="match status" value="1"/>
</dbReference>
<feature type="domain" description="Acyl-CoA oxidase/dehydrogenase middle" evidence="12">
    <location>
        <begin position="132"/>
        <end position="227"/>
    </location>
</feature>
<accession>A0ABZ2MHF9</accession>
<gene>
    <name evidence="14" type="ORF">V1351_00200</name>
</gene>
<keyword evidence="4 10" id="KW-0285">Flavoprotein</keyword>
<feature type="domain" description="Acyl-CoA dehydrogenase/oxidase C-terminal" evidence="11">
    <location>
        <begin position="240"/>
        <end position="387"/>
    </location>
</feature>
<comment type="function">
    <text evidence="7">Catalyzes the dehydrogenation at the alpha-beta position of ACP-bound acyl chains. This results in the introduction of a double bond in the lipidic chain, which is further transferred to the epsilon-amino group of lysine residue in the mycobactin core by MbtK.</text>
</comment>
<evidence type="ECO:0000256" key="1">
    <source>
        <dbReference type="ARBA" id="ARBA00001974"/>
    </source>
</evidence>
<evidence type="ECO:0000256" key="9">
    <source>
        <dbReference type="ARBA" id="ARBA00042660"/>
    </source>
</evidence>
<dbReference type="Gene3D" id="1.20.140.10">
    <property type="entry name" value="Butyryl-CoA Dehydrogenase, subunit A, domain 3"/>
    <property type="match status" value="1"/>
</dbReference>